<evidence type="ECO:0000256" key="2">
    <source>
        <dbReference type="ARBA" id="ARBA00022475"/>
    </source>
</evidence>
<dbReference type="GO" id="GO:0005886">
    <property type="term" value="C:plasma membrane"/>
    <property type="evidence" value="ECO:0007669"/>
    <property type="project" value="UniProtKB-SubCell"/>
</dbReference>
<sequence length="293" mass="33223">MRNRFLPAIFSLTGFISFSQGQVPYNLKQVEQLIVLPSELKEVSGITVVDQKTLACVQDEEGIIFIYDLKQERVKQQIRFAGPGDYEGIATVGKDIYVLRSDAVLFHIHNFQSDNWSLDTLATEIPNKDNEGLCFDAKNNRLLIGSKSKPAKGGEFKNLRTIYAFDLSQSRLIPEPLYIYDINTIRNFANRNGIKLPLRPSKKVPHEEEPVLKFQLSAIYIHPESKLLYVLSASDYYLFVFNSDGEIIHLEVLDPQMFNKAEGIAIMQNGDLYISNEGQGGDPKVLKFSVSRR</sequence>
<comment type="caution">
    <text evidence="4">The sequence shown here is derived from an EMBL/GenBank/DDBJ whole genome shotgun (WGS) entry which is preliminary data.</text>
</comment>
<accession>A0A556MZ08</accession>
<evidence type="ECO:0000256" key="3">
    <source>
        <dbReference type="ARBA" id="ARBA00023136"/>
    </source>
</evidence>
<dbReference type="OrthoDB" id="5292493at2"/>
<evidence type="ECO:0000313" key="4">
    <source>
        <dbReference type="EMBL" id="TSJ45029.1"/>
    </source>
</evidence>
<dbReference type="EMBL" id="VLPL01000004">
    <property type="protein sequence ID" value="TSJ45029.1"/>
    <property type="molecule type" value="Genomic_DNA"/>
</dbReference>
<keyword evidence="2" id="KW-1003">Cell membrane</keyword>
<evidence type="ECO:0008006" key="6">
    <source>
        <dbReference type="Google" id="ProtNLM"/>
    </source>
</evidence>
<dbReference type="AlphaFoldDB" id="A0A556MZ08"/>
<organism evidence="4 5">
    <name type="scientific">Fluviicola chungangensis</name>
    <dbReference type="NCBI Taxonomy" id="2597671"/>
    <lineage>
        <taxon>Bacteria</taxon>
        <taxon>Pseudomonadati</taxon>
        <taxon>Bacteroidota</taxon>
        <taxon>Flavobacteriia</taxon>
        <taxon>Flavobacteriales</taxon>
        <taxon>Crocinitomicaceae</taxon>
        <taxon>Fluviicola</taxon>
    </lineage>
</organism>
<dbReference type="Pfam" id="PF06977">
    <property type="entry name" value="SdiA-regulated"/>
    <property type="match status" value="1"/>
</dbReference>
<dbReference type="SUPFAM" id="SSF63825">
    <property type="entry name" value="YWTD domain"/>
    <property type="match status" value="1"/>
</dbReference>
<evidence type="ECO:0000256" key="1">
    <source>
        <dbReference type="ARBA" id="ARBA00004236"/>
    </source>
</evidence>
<proteinExistence type="predicted"/>
<comment type="subcellular location">
    <subcellularLocation>
        <location evidence="1">Cell membrane</location>
    </subcellularLocation>
</comment>
<dbReference type="RefSeq" id="WP_144333148.1">
    <property type="nucleotide sequence ID" value="NZ_VLPL01000004.1"/>
</dbReference>
<gene>
    <name evidence="4" type="ORF">FO442_10565</name>
</gene>
<evidence type="ECO:0000313" key="5">
    <source>
        <dbReference type="Proteomes" id="UP000316008"/>
    </source>
</evidence>
<dbReference type="Proteomes" id="UP000316008">
    <property type="component" value="Unassembled WGS sequence"/>
</dbReference>
<keyword evidence="5" id="KW-1185">Reference proteome</keyword>
<reference evidence="4 5" key="1">
    <citation type="submission" date="2019-07" db="EMBL/GenBank/DDBJ databases">
        <authorList>
            <person name="Huq M.A."/>
        </authorList>
    </citation>
    <scope>NUCLEOTIDE SEQUENCE [LARGE SCALE GENOMIC DNA]</scope>
    <source>
        <strain evidence="4 5">MAH-3</strain>
    </source>
</reference>
<dbReference type="InterPro" id="IPR009722">
    <property type="entry name" value="YjiK/CarP"/>
</dbReference>
<keyword evidence="3" id="KW-0472">Membrane</keyword>
<name>A0A556MZ08_9FLAO</name>
<protein>
    <recommendedName>
        <fullName evidence="6">6-bladed beta-propeller</fullName>
    </recommendedName>
</protein>